<comment type="caution">
    <text evidence="1">The sequence shown here is derived from an EMBL/GenBank/DDBJ whole genome shotgun (WGS) entry which is preliminary data.</text>
</comment>
<keyword evidence="2" id="KW-1185">Reference proteome</keyword>
<evidence type="ECO:0000313" key="2">
    <source>
        <dbReference type="Proteomes" id="UP001079430"/>
    </source>
</evidence>
<dbReference type="EMBL" id="JAPVOI010000005">
    <property type="protein sequence ID" value="MCZ4093596.1"/>
    <property type="molecule type" value="Genomic_DNA"/>
</dbReference>
<gene>
    <name evidence="1" type="ORF">O3W52_27665</name>
</gene>
<proteinExistence type="predicted"/>
<dbReference type="Proteomes" id="UP001079430">
    <property type="component" value="Unassembled WGS sequence"/>
</dbReference>
<accession>A0ABT4KNS1</accession>
<reference evidence="1" key="1">
    <citation type="submission" date="2022-10" db="EMBL/GenBank/DDBJ databases">
        <title>Whole genome sequencing of three plant growth promoting bacteria isolated from Vachellia tortilis subsp. raddiana in Morocco.</title>
        <authorList>
            <person name="Hnini M."/>
            <person name="Zouagui R."/>
            <person name="Zouagui H."/>
            <person name="Chemao Elfihri M.-W."/>
            <person name="Ibrahimi A."/>
            <person name="Sbabou L."/>
            <person name="Aurag J."/>
        </authorList>
    </citation>
    <scope>NUCLEOTIDE SEQUENCE</scope>
    <source>
        <strain evidence="1">LMR678</strain>
    </source>
</reference>
<protein>
    <submittedName>
        <fullName evidence="1">Uncharacterized protein</fullName>
    </submittedName>
</protein>
<name>A0ABT4KNS1_9HYPH</name>
<organism evidence="1 2">
    <name type="scientific">Sinorhizobium psoraleae</name>
    <dbReference type="NCBI Taxonomy" id="520838"/>
    <lineage>
        <taxon>Bacteria</taxon>
        <taxon>Pseudomonadati</taxon>
        <taxon>Pseudomonadota</taxon>
        <taxon>Alphaproteobacteria</taxon>
        <taxon>Hyphomicrobiales</taxon>
        <taxon>Rhizobiaceae</taxon>
        <taxon>Sinorhizobium/Ensifer group</taxon>
        <taxon>Sinorhizobium</taxon>
    </lineage>
</organism>
<dbReference type="RefSeq" id="WP_269285393.1">
    <property type="nucleotide sequence ID" value="NZ_JAPVOI010000005.1"/>
</dbReference>
<evidence type="ECO:0000313" key="1">
    <source>
        <dbReference type="EMBL" id="MCZ4093596.1"/>
    </source>
</evidence>
<sequence length="176" mass="19130">MASPIQIVLNPENFEEAREAGGGGGHKDFFAHRDRDFGAHKAALISQIDTISGVLSAQSQGSIGYVKVILKREAWAKSHRPIGALFRSDRAPVVGGGDLGVMIVEGRPSALAQVKAEIAKAETLTRMKFDKKKGRTFPTLLFRRAKPERLSESNSTVHLTNAGFLSRKPLHGFQTP</sequence>